<protein>
    <submittedName>
        <fullName evidence="2">Uncharacterized protein</fullName>
    </submittedName>
</protein>
<organism evidence="2 3">
    <name type="scientific">Hydnum rufescens UP504</name>
    <dbReference type="NCBI Taxonomy" id="1448309"/>
    <lineage>
        <taxon>Eukaryota</taxon>
        <taxon>Fungi</taxon>
        <taxon>Dikarya</taxon>
        <taxon>Basidiomycota</taxon>
        <taxon>Agaricomycotina</taxon>
        <taxon>Agaricomycetes</taxon>
        <taxon>Cantharellales</taxon>
        <taxon>Hydnaceae</taxon>
        <taxon>Hydnum</taxon>
    </lineage>
</organism>
<reference evidence="2" key="1">
    <citation type="journal article" date="2020" name="Nat. Commun.">
        <title>Large-scale genome sequencing of mycorrhizal fungi provides insights into the early evolution of symbiotic traits.</title>
        <authorList>
            <person name="Miyauchi S."/>
            <person name="Kiss E."/>
            <person name="Kuo A."/>
            <person name="Drula E."/>
            <person name="Kohler A."/>
            <person name="Sanchez-Garcia M."/>
            <person name="Morin E."/>
            <person name="Andreopoulos B."/>
            <person name="Barry K.W."/>
            <person name="Bonito G."/>
            <person name="Buee M."/>
            <person name="Carver A."/>
            <person name="Chen C."/>
            <person name="Cichocki N."/>
            <person name="Clum A."/>
            <person name="Culley D."/>
            <person name="Crous P.W."/>
            <person name="Fauchery L."/>
            <person name="Girlanda M."/>
            <person name="Hayes R.D."/>
            <person name="Keri Z."/>
            <person name="LaButti K."/>
            <person name="Lipzen A."/>
            <person name="Lombard V."/>
            <person name="Magnuson J."/>
            <person name="Maillard F."/>
            <person name="Murat C."/>
            <person name="Nolan M."/>
            <person name="Ohm R.A."/>
            <person name="Pangilinan J."/>
            <person name="Pereira M.F."/>
            <person name="Perotto S."/>
            <person name="Peter M."/>
            <person name="Pfister S."/>
            <person name="Riley R."/>
            <person name="Sitrit Y."/>
            <person name="Stielow J.B."/>
            <person name="Szollosi G."/>
            <person name="Zifcakova L."/>
            <person name="Stursova M."/>
            <person name="Spatafora J.W."/>
            <person name="Tedersoo L."/>
            <person name="Vaario L.M."/>
            <person name="Yamada A."/>
            <person name="Yan M."/>
            <person name="Wang P."/>
            <person name="Xu J."/>
            <person name="Bruns T."/>
            <person name="Baldrian P."/>
            <person name="Vilgalys R."/>
            <person name="Dunand C."/>
            <person name="Henrissat B."/>
            <person name="Grigoriev I.V."/>
            <person name="Hibbett D."/>
            <person name="Nagy L.G."/>
            <person name="Martin F.M."/>
        </authorList>
    </citation>
    <scope>NUCLEOTIDE SEQUENCE</scope>
    <source>
        <strain evidence="2">UP504</strain>
    </source>
</reference>
<evidence type="ECO:0000313" key="2">
    <source>
        <dbReference type="EMBL" id="KAF9505713.1"/>
    </source>
</evidence>
<gene>
    <name evidence="2" type="ORF">BS47DRAFT_1353693</name>
</gene>
<proteinExistence type="predicted"/>
<dbReference type="AlphaFoldDB" id="A0A9P6AH59"/>
<comment type="caution">
    <text evidence="2">The sequence shown here is derived from an EMBL/GenBank/DDBJ whole genome shotgun (WGS) entry which is preliminary data.</text>
</comment>
<feature type="transmembrane region" description="Helical" evidence="1">
    <location>
        <begin position="21"/>
        <end position="39"/>
    </location>
</feature>
<name>A0A9P6AH59_9AGAM</name>
<dbReference type="EMBL" id="MU129139">
    <property type="protein sequence ID" value="KAF9505713.1"/>
    <property type="molecule type" value="Genomic_DNA"/>
</dbReference>
<accession>A0A9P6AH59</accession>
<dbReference type="Proteomes" id="UP000886523">
    <property type="component" value="Unassembled WGS sequence"/>
</dbReference>
<keyword evidence="1" id="KW-0812">Transmembrane</keyword>
<keyword evidence="3" id="KW-1185">Reference proteome</keyword>
<sequence>MLADAGREGLRITLQPHKITLLRYVAIILSFHALWRVWFQRPHRHDGEIRRYEKINRLWAVYCCESNLVLGNNNYAPRARNQ</sequence>
<evidence type="ECO:0000256" key="1">
    <source>
        <dbReference type="SAM" id="Phobius"/>
    </source>
</evidence>
<evidence type="ECO:0000313" key="3">
    <source>
        <dbReference type="Proteomes" id="UP000886523"/>
    </source>
</evidence>
<keyword evidence="1" id="KW-0472">Membrane</keyword>
<keyword evidence="1" id="KW-1133">Transmembrane helix</keyword>